<gene>
    <name evidence="3" type="ORF">MSP1404_LOCUS6084</name>
</gene>
<feature type="region of interest" description="Disordered" evidence="2">
    <location>
        <begin position="386"/>
        <end position="412"/>
    </location>
</feature>
<evidence type="ECO:0000256" key="1">
    <source>
        <dbReference type="SAM" id="Coils"/>
    </source>
</evidence>
<organism evidence="3">
    <name type="scientific">Micromonas pusilla</name>
    <name type="common">Picoplanktonic green alga</name>
    <name type="synonym">Chromulina pusilla</name>
    <dbReference type="NCBI Taxonomy" id="38833"/>
    <lineage>
        <taxon>Eukaryota</taxon>
        <taxon>Viridiplantae</taxon>
        <taxon>Chlorophyta</taxon>
        <taxon>Mamiellophyceae</taxon>
        <taxon>Mamiellales</taxon>
        <taxon>Mamiellaceae</taxon>
        <taxon>Micromonas</taxon>
    </lineage>
</organism>
<sequence length="412" mass="44319">MASKLGDEIKDNALSGLSEQYDLAGFSPGWIQDLVTGCLSQTLSAKTYVGCKFVIGGGKKARGKYDPDMLKYFTEALRGAGFEDDRGASACKECMGTYKYQHDTDQDLKYLHVFPKVDLSAAAAEAAGADTGGAGGDAGPNSPEYQCVACTLEEFQDLVAMNTPSFSQKRALLKRMKVMQSALEMLESMLCDQQTLTEQEQEMYDSMVDVNAKIEHLNKELEKMVAKGRLTKGEQKQMVDDLAKKLEEMDVAIATADAEGKAKKRDALEAAKKKAEEKVAHISEFKPIVYTMANEKELNDLRKELAALEKIENKGGLLKGDDLAKLAKKPNIEKRIADLEGEDKGWFEDECRDVLFTPAAAKPAAAKKKPAAAAGGGNGWLVKAAKGGARPSGAGGGKAKGPANPFALLGDD</sequence>
<evidence type="ECO:0000256" key="2">
    <source>
        <dbReference type="SAM" id="MobiDB-lite"/>
    </source>
</evidence>
<proteinExistence type="predicted"/>
<feature type="coiled-coil region" evidence="1">
    <location>
        <begin position="207"/>
        <end position="314"/>
    </location>
</feature>
<dbReference type="EMBL" id="HBEV01007942">
    <property type="protein sequence ID" value="CAD8587642.1"/>
    <property type="molecule type" value="Transcribed_RNA"/>
</dbReference>
<feature type="compositionally biased region" description="Low complexity" evidence="2">
    <location>
        <begin position="400"/>
        <end position="412"/>
    </location>
</feature>
<keyword evidence="1" id="KW-0175">Coiled coil</keyword>
<protein>
    <submittedName>
        <fullName evidence="3">Uncharacterized protein</fullName>
    </submittedName>
</protein>
<accession>A0A7S0KNU4</accession>
<reference evidence="3" key="1">
    <citation type="submission" date="2021-01" db="EMBL/GenBank/DDBJ databases">
        <authorList>
            <person name="Corre E."/>
            <person name="Pelletier E."/>
            <person name="Niang G."/>
            <person name="Scheremetjew M."/>
            <person name="Finn R."/>
            <person name="Kale V."/>
            <person name="Holt S."/>
            <person name="Cochrane G."/>
            <person name="Meng A."/>
            <person name="Brown T."/>
            <person name="Cohen L."/>
        </authorList>
    </citation>
    <scope>NUCLEOTIDE SEQUENCE</scope>
    <source>
        <strain evidence="3">CCMP494</strain>
    </source>
</reference>
<evidence type="ECO:0000313" key="3">
    <source>
        <dbReference type="EMBL" id="CAD8587642.1"/>
    </source>
</evidence>
<dbReference type="AlphaFoldDB" id="A0A7S0KNU4"/>
<name>A0A7S0KNU4_MICPS</name>